<reference evidence="1 2" key="1">
    <citation type="journal article" date="2017" name="J. Antimicrob. Chemother.">
        <title>Characterization of the population structure, drug resistance mechanisms and plasmids of the community-associated Enterobacter cloacae complex in China.</title>
        <authorList>
            <person name="Zhou K."/>
            <person name="Yu W."/>
            <person name="Cao X."/>
            <person name="Shen P."/>
            <person name="Lu H."/>
            <person name="Luo Q."/>
            <person name="Rossen J.W.A."/>
            <person name="Xiao Y."/>
        </authorList>
    </citation>
    <scope>NUCLEOTIDE SEQUENCE [LARGE SCALE GENOMIC DNA]</scope>
    <source>
        <strain evidence="1">ECC1097</strain>
    </source>
</reference>
<organism evidence="1">
    <name type="scientific">Enterobacter kobei</name>
    <dbReference type="NCBI Taxonomy" id="208224"/>
    <lineage>
        <taxon>Bacteria</taxon>
        <taxon>Pseudomonadati</taxon>
        <taxon>Pseudomonadota</taxon>
        <taxon>Gammaproteobacteria</taxon>
        <taxon>Enterobacterales</taxon>
        <taxon>Enterobacteriaceae</taxon>
        <taxon>Enterobacter</taxon>
        <taxon>Enterobacter cloacae complex</taxon>
    </lineage>
</organism>
<accession>A0A2J0PD70</accession>
<name>A0A2J0PD70_9ENTR</name>
<evidence type="ECO:0000313" key="2">
    <source>
        <dbReference type="Proteomes" id="UP000230495"/>
    </source>
</evidence>
<sequence>MAAPTHEQLNGLAVKTVLSYVIATLNEDQKQALMRLAGTRSMNFDELESDSTSKEELRAAADTVNDIIEEIVKTGCGQG</sequence>
<dbReference type="EMBL" id="NEEU01000028">
    <property type="protein sequence ID" value="PJD68114.1"/>
    <property type="molecule type" value="Genomic_DNA"/>
</dbReference>
<dbReference type="AlphaFoldDB" id="A0A2J0PD70"/>
<dbReference type="RefSeq" id="WP_100126971.1">
    <property type="nucleotide sequence ID" value="NZ_JADRIE010000027.1"/>
</dbReference>
<comment type="caution">
    <text evidence="1">The sequence shown here is derived from an EMBL/GenBank/DDBJ whole genome shotgun (WGS) entry which is preliminary data.</text>
</comment>
<proteinExistence type="predicted"/>
<gene>
    <name evidence="1" type="ORF">B9Q37_23810</name>
</gene>
<protein>
    <submittedName>
        <fullName evidence="1">Uncharacterized protein</fullName>
    </submittedName>
</protein>
<dbReference type="OrthoDB" id="9910924at2"/>
<dbReference type="Proteomes" id="UP000230495">
    <property type="component" value="Unassembled WGS sequence"/>
</dbReference>
<evidence type="ECO:0000313" key="1">
    <source>
        <dbReference type="EMBL" id="PJD68114.1"/>
    </source>
</evidence>